<evidence type="ECO:0000256" key="7">
    <source>
        <dbReference type="ARBA" id="ARBA00023306"/>
    </source>
</evidence>
<sequence>MKYAMQPVIKALIAKKLLRHPDVDVNISVACSICEVFRIMGHNTPYNDEQMKDFFELVVITFEKLFSASGGSYTRMYKVLRTLDSDKFSVMMCDLQLDGLIVRLFKQFLTVADSNTHAVVRKMKKIMTMIIEESELLNRELVDLLVTSVRKENEISSPVCWQLGGEVFKKFTTKLKPHLQDKVAKKVQGHLTETSPSITDSSKLMTDATHKRKHECLEGSIDMVQPIRRCQDLKTLDSETLSTDDPPTPTKSASEVNGKRKTNNTSKKKHLISSTILVKWWQNGCSCWSHSIEHDENLVGRSVKVWWPEDEDYYQGVVKSFDRRKKQHQVLYDDGEEEFLDLKQEQWELVGMTSKFSDYEIKLMNIGKRLLLLPSSTDELLDVIKQMEKLLYRVQQTPSESMKYAMHPIIEALVAKDLLRHPDMDVNISVACCICEVLRIMDDNASYNDEQMKDFFELAVITFEKLSSASGGCYAKLFKVLKTLSGLSYSVLESDLRLNGLIVRLFKQFITVADKLMTDATHKRKHECLEGSIDMVQPIRRCQDLKTLDTETLSTDDPPTPTKSASEVNGKRKTNNTSKKRHLISSTILVKWWQNGCSCWSHSIEHDENLVGRSVKVWWPEDEDYYQGVVKSFDCRKKQHQVLYDDGEEEFLDLKQEQWELVGMTSKFSDYEIKLMNIGKRLLLLPSSTDELLDVIKQMEKLLYRVQQTPSESMKYAMHPIIEALVAKDLLRHPDMDVNISVACCICEVLRIMDDNASYNDEQMKDFFELAVITFEKLSSASGGCYAKLFKVLKTLSGLSYSVLESDLRLNGLIVRLFKQFITVADSNSFDVVLMMRQIMTTIIEESEPLNLELVDLLVMSVRKENQITSPVCWQLGDKILRKCAAKLKPHLPDNVLYDEDLVDFKREQLELVEIVSVTPDIVGQAVPQCGIVCVQGYKVKQNIAPFLEAIFKKHGDIASDCVFKTHCVRESFLEAICEVVRRIQTNDLTTLISKMEEIECRVSEAQAANINVSWLQPHLETIHKKKSTLTKLNIGLVKRSAIMDLKERRIELVAAQDGVDKAERCVKVLNLVEKMLDDNLLQAN</sequence>
<dbReference type="GO" id="GO:0000785">
    <property type="term" value="C:chromatin"/>
    <property type="evidence" value="ECO:0007669"/>
    <property type="project" value="TreeGrafter"/>
</dbReference>
<keyword evidence="11" id="KW-1185">Reference proteome</keyword>
<dbReference type="GO" id="GO:0007064">
    <property type="term" value="P:mitotic sister chromatid cohesion"/>
    <property type="evidence" value="ECO:0007669"/>
    <property type="project" value="InterPro"/>
</dbReference>
<protein>
    <submittedName>
        <fullName evidence="10">Phospholipase-like protein</fullName>
    </submittedName>
</protein>
<evidence type="ECO:0000256" key="2">
    <source>
        <dbReference type="ARBA" id="ARBA00022618"/>
    </source>
</evidence>
<evidence type="ECO:0000313" key="11">
    <source>
        <dbReference type="Proteomes" id="UP000245207"/>
    </source>
</evidence>
<proteinExistence type="predicted"/>
<keyword evidence="4" id="KW-0498">Mitosis</keyword>
<comment type="caution">
    <text evidence="10">The sequence shown here is derived from an EMBL/GenBank/DDBJ whole genome shotgun (WGS) entry which is preliminary data.</text>
</comment>
<dbReference type="Gene3D" id="2.30.30.140">
    <property type="match status" value="2"/>
</dbReference>
<dbReference type="InterPro" id="IPR002999">
    <property type="entry name" value="Tudor"/>
</dbReference>
<evidence type="ECO:0000256" key="3">
    <source>
        <dbReference type="ARBA" id="ARBA00022763"/>
    </source>
</evidence>
<dbReference type="SUPFAM" id="SSF48371">
    <property type="entry name" value="ARM repeat"/>
    <property type="match status" value="1"/>
</dbReference>
<name>A0A2U1N3X9_ARTAN</name>
<evidence type="ECO:0000259" key="9">
    <source>
        <dbReference type="SMART" id="SM00333"/>
    </source>
</evidence>
<dbReference type="GO" id="GO:0051301">
    <property type="term" value="P:cell division"/>
    <property type="evidence" value="ECO:0007669"/>
    <property type="project" value="UniProtKB-KW"/>
</dbReference>
<feature type="domain" description="Tudor" evidence="9">
    <location>
        <begin position="295"/>
        <end position="350"/>
    </location>
</feature>
<keyword evidence="5" id="KW-0234">DNA repair</keyword>
<organism evidence="10 11">
    <name type="scientific">Artemisia annua</name>
    <name type="common">Sweet wormwood</name>
    <dbReference type="NCBI Taxonomy" id="35608"/>
    <lineage>
        <taxon>Eukaryota</taxon>
        <taxon>Viridiplantae</taxon>
        <taxon>Streptophyta</taxon>
        <taxon>Embryophyta</taxon>
        <taxon>Tracheophyta</taxon>
        <taxon>Spermatophyta</taxon>
        <taxon>Magnoliopsida</taxon>
        <taxon>eudicotyledons</taxon>
        <taxon>Gunneridae</taxon>
        <taxon>Pentapetalae</taxon>
        <taxon>asterids</taxon>
        <taxon>campanulids</taxon>
        <taxon>Asterales</taxon>
        <taxon>Asteraceae</taxon>
        <taxon>Asteroideae</taxon>
        <taxon>Anthemideae</taxon>
        <taxon>Artemisiinae</taxon>
        <taxon>Artemisia</taxon>
    </lineage>
</organism>
<dbReference type="EMBL" id="PKPP01003684">
    <property type="protein sequence ID" value="PWA68199.1"/>
    <property type="molecule type" value="Genomic_DNA"/>
</dbReference>
<evidence type="ECO:0000256" key="4">
    <source>
        <dbReference type="ARBA" id="ARBA00022776"/>
    </source>
</evidence>
<dbReference type="SUPFAM" id="SSF63748">
    <property type="entry name" value="Tudor/PWWP/MBT"/>
    <property type="match status" value="2"/>
</dbReference>
<dbReference type="OrthoDB" id="200660at2759"/>
<accession>A0A2U1N3X9</accession>
<reference evidence="10 11" key="1">
    <citation type="journal article" date="2018" name="Mol. Plant">
        <title>The genome of Artemisia annua provides insight into the evolution of Asteraceae family and artemisinin biosynthesis.</title>
        <authorList>
            <person name="Shen Q."/>
            <person name="Zhang L."/>
            <person name="Liao Z."/>
            <person name="Wang S."/>
            <person name="Yan T."/>
            <person name="Shi P."/>
            <person name="Liu M."/>
            <person name="Fu X."/>
            <person name="Pan Q."/>
            <person name="Wang Y."/>
            <person name="Lv Z."/>
            <person name="Lu X."/>
            <person name="Zhang F."/>
            <person name="Jiang W."/>
            <person name="Ma Y."/>
            <person name="Chen M."/>
            <person name="Hao X."/>
            <person name="Li L."/>
            <person name="Tang Y."/>
            <person name="Lv G."/>
            <person name="Zhou Y."/>
            <person name="Sun X."/>
            <person name="Brodelius P.E."/>
            <person name="Rose J.K.C."/>
            <person name="Tang K."/>
        </authorList>
    </citation>
    <scope>NUCLEOTIDE SEQUENCE [LARGE SCALE GENOMIC DNA]</scope>
    <source>
        <strain evidence="11">cv. Huhao1</strain>
        <tissue evidence="10">Leaf</tissue>
    </source>
</reference>
<keyword evidence="6" id="KW-0539">Nucleus</keyword>
<comment type="subcellular location">
    <subcellularLocation>
        <location evidence="1">Nucleus</location>
    </subcellularLocation>
</comment>
<dbReference type="PANTHER" id="PTHR12663">
    <property type="entry name" value="ANDROGEN INDUCED INHIBITOR OF PROLIFERATION AS3 / PDS5-RELATED"/>
    <property type="match status" value="1"/>
</dbReference>
<feature type="region of interest" description="Disordered" evidence="8">
    <location>
        <begin position="550"/>
        <end position="577"/>
    </location>
</feature>
<keyword evidence="7" id="KW-0131">Cell cycle</keyword>
<dbReference type="Pfam" id="PF20168">
    <property type="entry name" value="PDS5"/>
    <property type="match status" value="3"/>
</dbReference>
<feature type="compositionally biased region" description="Polar residues" evidence="8">
    <location>
        <begin position="550"/>
        <end position="567"/>
    </location>
</feature>
<feature type="compositionally biased region" description="Polar residues" evidence="8">
    <location>
        <begin position="191"/>
        <end position="204"/>
    </location>
</feature>
<dbReference type="GO" id="GO:0005634">
    <property type="term" value="C:nucleus"/>
    <property type="evidence" value="ECO:0007669"/>
    <property type="project" value="UniProtKB-SubCell"/>
</dbReference>
<keyword evidence="2" id="KW-0132">Cell division</keyword>
<dbReference type="InterPro" id="IPR039776">
    <property type="entry name" value="Pds5"/>
</dbReference>
<gene>
    <name evidence="10" type="ORF">CTI12_AA311370</name>
</gene>
<dbReference type="GO" id="GO:0006281">
    <property type="term" value="P:DNA repair"/>
    <property type="evidence" value="ECO:0007669"/>
    <property type="project" value="UniProtKB-KW"/>
</dbReference>
<dbReference type="PANTHER" id="PTHR12663:SF63">
    <property type="entry name" value="PHOSPHOLIPASE-LIKE PROTEIN-RELATED"/>
    <property type="match status" value="1"/>
</dbReference>
<evidence type="ECO:0000256" key="5">
    <source>
        <dbReference type="ARBA" id="ARBA00023204"/>
    </source>
</evidence>
<evidence type="ECO:0000256" key="8">
    <source>
        <dbReference type="SAM" id="MobiDB-lite"/>
    </source>
</evidence>
<evidence type="ECO:0000313" key="10">
    <source>
        <dbReference type="EMBL" id="PWA68199.1"/>
    </source>
</evidence>
<dbReference type="SMART" id="SM00333">
    <property type="entry name" value="TUDOR"/>
    <property type="match status" value="2"/>
</dbReference>
<dbReference type="GO" id="GO:0035825">
    <property type="term" value="P:homologous recombination"/>
    <property type="evidence" value="ECO:0007669"/>
    <property type="project" value="UniProtKB-ARBA"/>
</dbReference>
<dbReference type="InterPro" id="IPR016024">
    <property type="entry name" value="ARM-type_fold"/>
</dbReference>
<dbReference type="Proteomes" id="UP000245207">
    <property type="component" value="Unassembled WGS sequence"/>
</dbReference>
<dbReference type="CDD" id="cd20404">
    <property type="entry name" value="Tudor_Agenet_AtEML-like"/>
    <property type="match status" value="2"/>
</dbReference>
<feature type="region of interest" description="Disordered" evidence="8">
    <location>
        <begin position="186"/>
        <end position="205"/>
    </location>
</feature>
<keyword evidence="3" id="KW-0227">DNA damage</keyword>
<evidence type="ECO:0000256" key="6">
    <source>
        <dbReference type="ARBA" id="ARBA00023242"/>
    </source>
</evidence>
<feature type="region of interest" description="Disordered" evidence="8">
    <location>
        <begin position="237"/>
        <end position="266"/>
    </location>
</feature>
<evidence type="ECO:0000256" key="1">
    <source>
        <dbReference type="ARBA" id="ARBA00004123"/>
    </source>
</evidence>
<feature type="compositionally biased region" description="Polar residues" evidence="8">
    <location>
        <begin position="238"/>
        <end position="255"/>
    </location>
</feature>
<feature type="domain" description="Tudor" evidence="9">
    <location>
        <begin position="607"/>
        <end position="662"/>
    </location>
</feature>
<dbReference type="STRING" id="35608.A0A2U1N3X9"/>
<dbReference type="AlphaFoldDB" id="A0A2U1N3X9"/>